<dbReference type="Gene3D" id="1.10.1670.10">
    <property type="entry name" value="Helix-hairpin-Helix base-excision DNA repair enzymes (C-terminal)"/>
    <property type="match status" value="1"/>
</dbReference>
<dbReference type="GO" id="GO:0035485">
    <property type="term" value="F:adenine/guanine mispair binding"/>
    <property type="evidence" value="ECO:0007669"/>
    <property type="project" value="TreeGrafter"/>
</dbReference>
<dbReference type="SMART" id="SM00525">
    <property type="entry name" value="FES"/>
    <property type="match status" value="1"/>
</dbReference>
<comment type="cofactor">
    <cofactor evidence="2">
        <name>[4Fe-4S] cluster</name>
        <dbReference type="ChEBI" id="CHEBI:49883"/>
    </cofactor>
</comment>
<dbReference type="EMBL" id="ANHZ02000003">
    <property type="protein sequence ID" value="EME37480.1"/>
    <property type="molecule type" value="Genomic_DNA"/>
</dbReference>
<evidence type="ECO:0000256" key="6">
    <source>
        <dbReference type="ARBA" id="ARBA00022485"/>
    </source>
</evidence>
<feature type="domain" description="HhH-GPD" evidence="14">
    <location>
        <begin position="53"/>
        <end position="205"/>
    </location>
</feature>
<dbReference type="PROSITE" id="PS00764">
    <property type="entry name" value="ENDONUCLEASE_III_1"/>
    <property type="match status" value="1"/>
</dbReference>
<dbReference type="GO" id="GO:0006298">
    <property type="term" value="P:mismatch repair"/>
    <property type="evidence" value="ECO:0007669"/>
    <property type="project" value="TreeGrafter"/>
</dbReference>
<keyword evidence="12" id="KW-0234">DNA repair</keyword>
<comment type="similarity">
    <text evidence="3">Belongs to the Nth/MutY family.</text>
</comment>
<sequence>MPSPHIADPSPQDAQRLAQIRDRIAAWYASDGRDLPWRCPERTPWGVLVSEIMLQQTPVVRVLPRWLDWMRRWPSPADLAEAPTADVLRAWDRLGYPRRALRLQAAAQAIVADHGGRVPREHDQLLALPGIGSYTAAAVSAFAFGERQCVIDTNIRRVHARLFSGKGLPSRSLTAAETRLARSLLPEQRAASVVWNQSVMELGALICTARSPRCDQCPVQDLCAWIAAGRPEPEEAPRGQSWKGTDRQVRGAVMAVLRAADQPVPESWLTRDRQVTLPRGASADLARPLEALLTLESPVEQRQRAVDGLVSDGLAHRRGDRIALPG</sequence>
<dbReference type="RefSeq" id="WP_006213588.1">
    <property type="nucleotide sequence ID" value="NZ_ANHZ02000003.1"/>
</dbReference>
<evidence type="ECO:0000256" key="10">
    <source>
        <dbReference type="ARBA" id="ARBA00023004"/>
    </source>
</evidence>
<keyword evidence="11" id="KW-0411">Iron-sulfur</keyword>
<keyword evidence="16" id="KW-1185">Reference proteome</keyword>
<reference evidence="15 16" key="1">
    <citation type="journal article" date="2014" name="Genome Announc.">
        <title>Draft Genome Sequence of Kocuria palustris PEL.</title>
        <authorList>
            <person name="Sharma G."/>
            <person name="Khatri I."/>
            <person name="Subramanian S."/>
        </authorList>
    </citation>
    <scope>NUCLEOTIDE SEQUENCE [LARGE SCALE GENOMIC DNA]</scope>
    <source>
        <strain evidence="15 16">PEL</strain>
    </source>
</reference>
<keyword evidence="8" id="KW-0227">DNA damage</keyword>
<comment type="caution">
    <text evidence="15">The sequence shown here is derived from an EMBL/GenBank/DDBJ whole genome shotgun (WGS) entry which is preliminary data.</text>
</comment>
<evidence type="ECO:0000256" key="8">
    <source>
        <dbReference type="ARBA" id="ARBA00022763"/>
    </source>
</evidence>
<evidence type="ECO:0000256" key="3">
    <source>
        <dbReference type="ARBA" id="ARBA00008343"/>
    </source>
</evidence>
<dbReference type="InterPro" id="IPR003651">
    <property type="entry name" value="Endonuclease3_FeS-loop_motif"/>
</dbReference>
<evidence type="ECO:0000256" key="9">
    <source>
        <dbReference type="ARBA" id="ARBA00022801"/>
    </source>
</evidence>
<dbReference type="Pfam" id="PF10576">
    <property type="entry name" value="EndIII_4Fe-2S"/>
    <property type="match status" value="1"/>
</dbReference>
<keyword evidence="10" id="KW-0408">Iron</keyword>
<dbReference type="GO" id="GO:0046872">
    <property type="term" value="F:metal ion binding"/>
    <property type="evidence" value="ECO:0007669"/>
    <property type="project" value="UniProtKB-KW"/>
</dbReference>
<proteinExistence type="inferred from homology"/>
<dbReference type="GO" id="GO:0006284">
    <property type="term" value="P:base-excision repair"/>
    <property type="evidence" value="ECO:0007669"/>
    <property type="project" value="InterPro"/>
</dbReference>
<dbReference type="GO" id="GO:0000701">
    <property type="term" value="F:purine-specific mismatch base pair DNA N-glycosylase activity"/>
    <property type="evidence" value="ECO:0007669"/>
    <property type="project" value="UniProtKB-EC"/>
</dbReference>
<protein>
    <recommendedName>
        <fullName evidence="5">Adenine DNA glycosylase</fullName>
        <ecNumber evidence="4">3.2.2.31</ecNumber>
    </recommendedName>
</protein>
<keyword evidence="9" id="KW-0378">Hydrolase</keyword>
<evidence type="ECO:0000256" key="5">
    <source>
        <dbReference type="ARBA" id="ARBA00022023"/>
    </source>
</evidence>
<accession>M2YG23</accession>
<gene>
    <name evidence="15" type="ORF">C884_01531</name>
</gene>
<dbReference type="EC" id="3.2.2.31" evidence="4"/>
<organism evidence="15 16">
    <name type="scientific">Kocuria palustris PEL</name>
    <dbReference type="NCBI Taxonomy" id="1236550"/>
    <lineage>
        <taxon>Bacteria</taxon>
        <taxon>Bacillati</taxon>
        <taxon>Actinomycetota</taxon>
        <taxon>Actinomycetes</taxon>
        <taxon>Micrococcales</taxon>
        <taxon>Micrococcaceae</taxon>
        <taxon>Kocuria</taxon>
    </lineage>
</organism>
<evidence type="ECO:0000256" key="13">
    <source>
        <dbReference type="ARBA" id="ARBA00023295"/>
    </source>
</evidence>
<dbReference type="Proteomes" id="UP000009877">
    <property type="component" value="Unassembled WGS sequence"/>
</dbReference>
<dbReference type="CDD" id="cd00056">
    <property type="entry name" value="ENDO3c"/>
    <property type="match status" value="1"/>
</dbReference>
<dbReference type="SUPFAM" id="SSF48150">
    <property type="entry name" value="DNA-glycosylase"/>
    <property type="match status" value="1"/>
</dbReference>
<evidence type="ECO:0000256" key="7">
    <source>
        <dbReference type="ARBA" id="ARBA00022723"/>
    </source>
</evidence>
<evidence type="ECO:0000259" key="14">
    <source>
        <dbReference type="SMART" id="SM00478"/>
    </source>
</evidence>
<dbReference type="Pfam" id="PF00730">
    <property type="entry name" value="HhH-GPD"/>
    <property type="match status" value="1"/>
</dbReference>
<keyword evidence="6" id="KW-0004">4Fe-4S</keyword>
<dbReference type="GO" id="GO:0051539">
    <property type="term" value="F:4 iron, 4 sulfur cluster binding"/>
    <property type="evidence" value="ECO:0007669"/>
    <property type="project" value="UniProtKB-KW"/>
</dbReference>
<dbReference type="FunFam" id="1.10.340.30:FF:000003">
    <property type="entry name" value="A/G-specific adenine glycosylase"/>
    <property type="match status" value="1"/>
</dbReference>
<dbReference type="InterPro" id="IPR023170">
    <property type="entry name" value="HhH_base_excis_C"/>
</dbReference>
<name>M2YG23_9MICC</name>
<evidence type="ECO:0000256" key="1">
    <source>
        <dbReference type="ARBA" id="ARBA00000843"/>
    </source>
</evidence>
<dbReference type="InterPro" id="IPR004035">
    <property type="entry name" value="Endouclease-III_FeS-bd_BS"/>
</dbReference>
<dbReference type="PANTHER" id="PTHR42944:SF1">
    <property type="entry name" value="ADENINE DNA GLYCOSYLASE"/>
    <property type="match status" value="1"/>
</dbReference>
<dbReference type="STRING" id="71999.KPaMU14_01615"/>
<dbReference type="InterPro" id="IPR003265">
    <property type="entry name" value="HhH-GPD_domain"/>
</dbReference>
<evidence type="ECO:0000256" key="12">
    <source>
        <dbReference type="ARBA" id="ARBA00023204"/>
    </source>
</evidence>
<dbReference type="InterPro" id="IPR004036">
    <property type="entry name" value="Endonuclease-III-like_CS2"/>
</dbReference>
<evidence type="ECO:0000256" key="11">
    <source>
        <dbReference type="ARBA" id="ARBA00023014"/>
    </source>
</evidence>
<comment type="catalytic activity">
    <reaction evidence="1">
        <text>Hydrolyzes free adenine bases from 7,8-dihydro-8-oxoguanine:adenine mismatched double-stranded DNA, leaving an apurinic site.</text>
        <dbReference type="EC" id="3.2.2.31"/>
    </reaction>
</comment>
<dbReference type="PANTHER" id="PTHR42944">
    <property type="entry name" value="ADENINE DNA GLYCOSYLASE"/>
    <property type="match status" value="1"/>
</dbReference>
<dbReference type="InterPro" id="IPR011257">
    <property type="entry name" value="DNA_glycosylase"/>
</dbReference>
<keyword evidence="13" id="KW-0326">Glycosidase</keyword>
<dbReference type="SMART" id="SM00478">
    <property type="entry name" value="ENDO3c"/>
    <property type="match status" value="1"/>
</dbReference>
<evidence type="ECO:0000256" key="4">
    <source>
        <dbReference type="ARBA" id="ARBA00012045"/>
    </source>
</evidence>
<evidence type="ECO:0000256" key="2">
    <source>
        <dbReference type="ARBA" id="ARBA00001966"/>
    </source>
</evidence>
<keyword evidence="7" id="KW-0479">Metal-binding</keyword>
<dbReference type="PROSITE" id="PS01155">
    <property type="entry name" value="ENDONUCLEASE_III_2"/>
    <property type="match status" value="1"/>
</dbReference>
<dbReference type="InterPro" id="IPR044298">
    <property type="entry name" value="MIG/MutY"/>
</dbReference>
<dbReference type="AlphaFoldDB" id="M2YG23"/>
<dbReference type="Gene3D" id="1.10.340.30">
    <property type="entry name" value="Hypothetical protein, domain 2"/>
    <property type="match status" value="1"/>
</dbReference>
<dbReference type="GO" id="GO:0032357">
    <property type="term" value="F:oxidized purine DNA binding"/>
    <property type="evidence" value="ECO:0007669"/>
    <property type="project" value="TreeGrafter"/>
</dbReference>
<dbReference type="GO" id="GO:0034039">
    <property type="term" value="F:8-oxo-7,8-dihydroguanine DNA N-glycosylase activity"/>
    <property type="evidence" value="ECO:0007669"/>
    <property type="project" value="TreeGrafter"/>
</dbReference>
<evidence type="ECO:0000313" key="16">
    <source>
        <dbReference type="Proteomes" id="UP000009877"/>
    </source>
</evidence>
<evidence type="ECO:0000313" key="15">
    <source>
        <dbReference type="EMBL" id="EME37480.1"/>
    </source>
</evidence>